<reference evidence="4 5" key="1">
    <citation type="submission" date="2024-01" db="EMBL/GenBank/DDBJ databases">
        <title>The complete chloroplast genome sequence of Lithospermum erythrorhizon: insights into the phylogenetic relationship among Boraginaceae species and the maternal lineages of purple gromwells.</title>
        <authorList>
            <person name="Okada T."/>
            <person name="Watanabe K."/>
        </authorList>
    </citation>
    <scope>NUCLEOTIDE SEQUENCE [LARGE SCALE GENOMIC DNA]</scope>
</reference>
<gene>
    <name evidence="4" type="ORF">LIER_03044</name>
</gene>
<evidence type="ECO:0000313" key="4">
    <source>
        <dbReference type="EMBL" id="GAA0142058.1"/>
    </source>
</evidence>
<name>A0AAV3NSX7_LITER</name>
<dbReference type="Proteomes" id="UP001454036">
    <property type="component" value="Unassembled WGS sequence"/>
</dbReference>
<dbReference type="InterPro" id="IPR011009">
    <property type="entry name" value="Kinase-like_dom_sf"/>
</dbReference>
<dbReference type="GO" id="GO:0005524">
    <property type="term" value="F:ATP binding"/>
    <property type="evidence" value="ECO:0007669"/>
    <property type="project" value="UniProtKB-KW"/>
</dbReference>
<keyword evidence="2" id="KW-0067">ATP-binding</keyword>
<keyword evidence="5" id="KW-1185">Reference proteome</keyword>
<accession>A0AAV3NSX7</accession>
<dbReference type="GO" id="GO:0007166">
    <property type="term" value="P:cell surface receptor signaling pathway"/>
    <property type="evidence" value="ECO:0007669"/>
    <property type="project" value="InterPro"/>
</dbReference>
<dbReference type="PANTHER" id="PTHR27005:SF466">
    <property type="entry name" value="NON-FUNCTIONAL PSEUDOKINASE ZED1-LIKE"/>
    <property type="match status" value="1"/>
</dbReference>
<dbReference type="AlphaFoldDB" id="A0AAV3NSX7"/>
<proteinExistence type="predicted"/>
<evidence type="ECO:0000313" key="5">
    <source>
        <dbReference type="Proteomes" id="UP001454036"/>
    </source>
</evidence>
<dbReference type="SUPFAM" id="SSF56112">
    <property type="entry name" value="Protein kinase-like (PK-like)"/>
    <property type="match status" value="1"/>
</dbReference>
<keyword evidence="4" id="KW-0472">Membrane</keyword>
<dbReference type="GO" id="GO:0004674">
    <property type="term" value="F:protein serine/threonine kinase activity"/>
    <property type="evidence" value="ECO:0007669"/>
    <property type="project" value="TreeGrafter"/>
</dbReference>
<evidence type="ECO:0000256" key="1">
    <source>
        <dbReference type="ARBA" id="ARBA00022741"/>
    </source>
</evidence>
<evidence type="ECO:0000256" key="2">
    <source>
        <dbReference type="ARBA" id="ARBA00022840"/>
    </source>
</evidence>
<keyword evidence="1" id="KW-0547">Nucleotide-binding</keyword>
<evidence type="ECO:0000259" key="3">
    <source>
        <dbReference type="PROSITE" id="PS50011"/>
    </source>
</evidence>
<dbReference type="GO" id="GO:0005886">
    <property type="term" value="C:plasma membrane"/>
    <property type="evidence" value="ECO:0007669"/>
    <property type="project" value="TreeGrafter"/>
</dbReference>
<protein>
    <submittedName>
        <fullName evidence="4">Transmembrane signal receptor</fullName>
    </submittedName>
</protein>
<dbReference type="Gene3D" id="1.10.510.10">
    <property type="entry name" value="Transferase(Phosphotransferase) domain 1"/>
    <property type="match status" value="1"/>
</dbReference>
<dbReference type="InterPro" id="IPR045274">
    <property type="entry name" value="WAK-like"/>
</dbReference>
<dbReference type="EMBL" id="BAABME010000355">
    <property type="protein sequence ID" value="GAA0142058.1"/>
    <property type="molecule type" value="Genomic_DNA"/>
</dbReference>
<dbReference type="Pfam" id="PF00069">
    <property type="entry name" value="Pkinase"/>
    <property type="match status" value="1"/>
</dbReference>
<organism evidence="4 5">
    <name type="scientific">Lithospermum erythrorhizon</name>
    <name type="common">Purple gromwell</name>
    <name type="synonym">Lithospermum officinale var. erythrorhizon</name>
    <dbReference type="NCBI Taxonomy" id="34254"/>
    <lineage>
        <taxon>Eukaryota</taxon>
        <taxon>Viridiplantae</taxon>
        <taxon>Streptophyta</taxon>
        <taxon>Embryophyta</taxon>
        <taxon>Tracheophyta</taxon>
        <taxon>Spermatophyta</taxon>
        <taxon>Magnoliopsida</taxon>
        <taxon>eudicotyledons</taxon>
        <taxon>Gunneridae</taxon>
        <taxon>Pentapetalae</taxon>
        <taxon>asterids</taxon>
        <taxon>lamiids</taxon>
        <taxon>Boraginales</taxon>
        <taxon>Boraginaceae</taxon>
        <taxon>Boraginoideae</taxon>
        <taxon>Lithospermeae</taxon>
        <taxon>Lithospermum</taxon>
    </lineage>
</organism>
<comment type="caution">
    <text evidence="4">The sequence shown here is derived from an EMBL/GenBank/DDBJ whole genome shotgun (WGS) entry which is preliminary data.</text>
</comment>
<dbReference type="PROSITE" id="PS50011">
    <property type="entry name" value="PROTEIN_KINASE_DOM"/>
    <property type="match status" value="1"/>
</dbReference>
<sequence>MFVLWPMGGIKQRAKSFFNKRRVEASKVEKIKFEHVLRNGGVLLEKIISLSNGRQDVCIRRFTAEEITLVTNNFQECVMTRGDFIMFKGVLDDECSVLVYKPLIDPLNYDAFILGIAINALMSHLKYILKLIGCCMEFEFPTLVYEYAGSTNLSDFHKGSRSISDRTLLWYRMIKISRDIASMVVYFHGSFPLKLVHRNLHPFNVIVDQNGDAKLFNFTLAIAIPKGEPNVIDVPMGTLGFIDPEYLSTSSVSTKSDVYAFGVMLLEILTGDPLRLWKYQVSIDEYVKQLFDFDELIINEMFHEVGRAEFDEVKNLILSCIKEYGEDRPEMIDVARRLHRIEKDLKMKGQVL</sequence>
<feature type="domain" description="Protein kinase" evidence="3">
    <location>
        <begin position="33"/>
        <end position="342"/>
    </location>
</feature>
<dbReference type="Gene3D" id="3.30.200.20">
    <property type="entry name" value="Phosphorylase Kinase, domain 1"/>
    <property type="match status" value="1"/>
</dbReference>
<keyword evidence="4" id="KW-0675">Receptor</keyword>
<dbReference type="PANTHER" id="PTHR27005">
    <property type="entry name" value="WALL-ASSOCIATED RECEPTOR KINASE-LIKE 21"/>
    <property type="match status" value="1"/>
</dbReference>
<dbReference type="InterPro" id="IPR000719">
    <property type="entry name" value="Prot_kinase_dom"/>
</dbReference>
<keyword evidence="4" id="KW-0812">Transmembrane</keyword>